<reference evidence="9" key="1">
    <citation type="submission" date="2006-10" db="EMBL/GenBank/DDBJ databases">
        <title>Complete sequence of Solibacter usitatus Ellin6076.</title>
        <authorList>
            <consortium name="US DOE Joint Genome Institute"/>
            <person name="Copeland A."/>
            <person name="Lucas S."/>
            <person name="Lapidus A."/>
            <person name="Barry K."/>
            <person name="Detter J.C."/>
            <person name="Glavina del Rio T."/>
            <person name="Hammon N."/>
            <person name="Israni S."/>
            <person name="Dalin E."/>
            <person name="Tice H."/>
            <person name="Pitluck S."/>
            <person name="Thompson L.S."/>
            <person name="Brettin T."/>
            <person name="Bruce D."/>
            <person name="Han C."/>
            <person name="Tapia R."/>
            <person name="Gilna P."/>
            <person name="Schmutz J."/>
            <person name="Larimer F."/>
            <person name="Land M."/>
            <person name="Hauser L."/>
            <person name="Kyrpides N."/>
            <person name="Mikhailova N."/>
            <person name="Janssen P.H."/>
            <person name="Kuske C.R."/>
            <person name="Richardson P."/>
        </authorList>
    </citation>
    <scope>NUCLEOTIDE SEQUENCE</scope>
    <source>
        <strain evidence="9">Ellin6076</strain>
    </source>
</reference>
<keyword evidence="5 7" id="KW-0472">Membrane</keyword>
<dbReference type="InParanoid" id="Q01YB3"/>
<dbReference type="HOGENOM" id="CLU_013315_4_0_0"/>
<dbReference type="AlphaFoldDB" id="Q01YB3"/>
<dbReference type="InterPro" id="IPR049453">
    <property type="entry name" value="Memb_transporter_dom"/>
</dbReference>
<protein>
    <recommendedName>
        <fullName evidence="8">Integral membrane bound transporter domain-containing protein</fullName>
    </recommendedName>
</protein>
<name>Q01YB3_SOLUE</name>
<organism evidence="9">
    <name type="scientific">Solibacter usitatus (strain Ellin6076)</name>
    <dbReference type="NCBI Taxonomy" id="234267"/>
    <lineage>
        <taxon>Bacteria</taxon>
        <taxon>Pseudomonadati</taxon>
        <taxon>Acidobacteriota</taxon>
        <taxon>Terriglobia</taxon>
        <taxon>Bryobacterales</taxon>
        <taxon>Solibacteraceae</taxon>
        <taxon>Candidatus Solibacter</taxon>
    </lineage>
</organism>
<feature type="transmembrane region" description="Helical" evidence="7">
    <location>
        <begin position="424"/>
        <end position="442"/>
    </location>
</feature>
<feature type="transmembrane region" description="Helical" evidence="7">
    <location>
        <begin position="140"/>
        <end position="161"/>
    </location>
</feature>
<keyword evidence="4 7" id="KW-1133">Transmembrane helix</keyword>
<feature type="transmembrane region" description="Helical" evidence="7">
    <location>
        <begin position="473"/>
        <end position="491"/>
    </location>
</feature>
<evidence type="ECO:0000256" key="6">
    <source>
        <dbReference type="ARBA" id="ARBA00043993"/>
    </source>
</evidence>
<dbReference type="GO" id="GO:0005886">
    <property type="term" value="C:plasma membrane"/>
    <property type="evidence" value="ECO:0007669"/>
    <property type="project" value="UniProtKB-SubCell"/>
</dbReference>
<evidence type="ECO:0000313" key="9">
    <source>
        <dbReference type="EMBL" id="ABJ85352.1"/>
    </source>
</evidence>
<keyword evidence="3 7" id="KW-0812">Transmembrane</keyword>
<dbReference type="STRING" id="234267.Acid_4391"/>
<feature type="transmembrane region" description="Helical" evidence="7">
    <location>
        <begin position="100"/>
        <end position="128"/>
    </location>
</feature>
<feature type="domain" description="Integral membrane bound transporter" evidence="8">
    <location>
        <begin position="392"/>
        <end position="513"/>
    </location>
</feature>
<dbReference type="Pfam" id="PF13515">
    <property type="entry name" value="FUSC_2"/>
    <property type="match status" value="1"/>
</dbReference>
<evidence type="ECO:0000256" key="2">
    <source>
        <dbReference type="ARBA" id="ARBA00022475"/>
    </source>
</evidence>
<accession>Q01YB3</accession>
<sequence length="709" mass="76354" precursor="true">MRSFWATLTRFDRSQLAPVMAARNALGVAVCLFAGLILHNPAGGVMAATGALDTAFSDGSDPYIHRARRMLSAAFFVSLAVFAGRLCGHNHALTIALEFICAFIAGLLVALGSPADIGTITLVTLIVFSATPAASFGKALTSGALALAGGILQTLFSLALWPVHRYAPESRALALLYDEMARNAESATPATEAPPATDTILAARSALAALDANRSVEAERYLALFGQAERIRLTLLTLGRLHVRIGREPATGAETDTLARAFHLTARILKSIAGSLAAGAKGNPHADCIAELRNLAEVLREPSASESPAVAAMRGDARWQLDSLTGQLASALELAAHASITGMREFELHEAAQPWGLRLAGVLAVLRANLTPQSAAFRHAVRLAICVAIADTLTRSLGWQRSYWAAMTVVIILKPDFTTTFSRGVLRLAGTFAGLALATALFHALSPLTGVQAVLLTTFMFLMRWVGPANYGVMVTAITALVVLLFALSGVPPNQVIAWRAFNTVAGGMIALIAYRLWPTWERTLVPEALARMFDAYRAYFQSVRDGYVEADPLRSEFLARLDEARQAGRLARTNLEASIARLRSEPGFPAERLTALNTILANAHRLIHAMMALEAGLFNSQPVPARPAFRTFANSVDATIYFLAAYLRGTPVRAGDLPDLREQHRTLRHSGDPRAERYQLVNVETDRVTNSLNTLSLEIIHWVSSNEN</sequence>
<dbReference type="eggNOG" id="COG1289">
    <property type="taxonomic scope" value="Bacteria"/>
</dbReference>
<dbReference type="PANTHER" id="PTHR30509:SF8">
    <property type="entry name" value="INNER MEMBRANE PROTEIN YCCS"/>
    <property type="match status" value="1"/>
</dbReference>
<dbReference type="PANTHER" id="PTHR30509">
    <property type="entry name" value="P-HYDROXYBENZOIC ACID EFFLUX PUMP SUBUNIT-RELATED"/>
    <property type="match status" value="1"/>
</dbReference>
<proteinExistence type="inferred from homology"/>
<comment type="subcellular location">
    <subcellularLocation>
        <location evidence="1">Cell membrane</location>
        <topology evidence="1">Multi-pass membrane protein</topology>
    </subcellularLocation>
</comment>
<evidence type="ECO:0000256" key="5">
    <source>
        <dbReference type="ARBA" id="ARBA00023136"/>
    </source>
</evidence>
<dbReference type="EMBL" id="CP000473">
    <property type="protein sequence ID" value="ABJ85352.1"/>
    <property type="molecule type" value="Genomic_DNA"/>
</dbReference>
<evidence type="ECO:0000256" key="7">
    <source>
        <dbReference type="SAM" id="Phobius"/>
    </source>
</evidence>
<comment type="similarity">
    <text evidence="6">Belongs to the YccS/YhfK family.</text>
</comment>
<evidence type="ECO:0000259" key="8">
    <source>
        <dbReference type="Pfam" id="PF13515"/>
    </source>
</evidence>
<feature type="transmembrane region" description="Helical" evidence="7">
    <location>
        <begin position="497"/>
        <end position="518"/>
    </location>
</feature>
<evidence type="ECO:0000256" key="3">
    <source>
        <dbReference type="ARBA" id="ARBA00022692"/>
    </source>
</evidence>
<dbReference type="OrthoDB" id="128040at2"/>
<evidence type="ECO:0000256" key="4">
    <source>
        <dbReference type="ARBA" id="ARBA00022989"/>
    </source>
</evidence>
<feature type="transmembrane region" description="Helical" evidence="7">
    <location>
        <begin position="71"/>
        <end position="88"/>
    </location>
</feature>
<gene>
    <name evidence="9" type="ordered locus">Acid_4391</name>
</gene>
<dbReference type="KEGG" id="sus:Acid_4391"/>
<evidence type="ECO:0000256" key="1">
    <source>
        <dbReference type="ARBA" id="ARBA00004651"/>
    </source>
</evidence>
<keyword evidence="2" id="KW-1003">Cell membrane</keyword>